<evidence type="ECO:0000313" key="3">
    <source>
        <dbReference type="EMBL" id="CAJ1398092.1"/>
    </source>
</evidence>
<keyword evidence="2" id="KW-1133">Transmembrane helix</keyword>
<dbReference type="Proteomes" id="UP001178507">
    <property type="component" value="Unassembled WGS sequence"/>
</dbReference>
<keyword evidence="2" id="KW-0812">Transmembrane</keyword>
<keyword evidence="4" id="KW-1185">Reference proteome</keyword>
<keyword evidence="1" id="KW-0677">Repeat</keyword>
<dbReference type="PANTHER" id="PTHR47942:SF63">
    <property type="entry name" value="PENTATRICOPEPTIDE REPEAT-CONTAINING PROTEIN"/>
    <property type="match status" value="1"/>
</dbReference>
<evidence type="ECO:0000256" key="1">
    <source>
        <dbReference type="ARBA" id="ARBA00022737"/>
    </source>
</evidence>
<feature type="transmembrane region" description="Helical" evidence="2">
    <location>
        <begin position="65"/>
        <end position="83"/>
    </location>
</feature>
<comment type="caution">
    <text evidence="3">The sequence shown here is derived from an EMBL/GenBank/DDBJ whole genome shotgun (WGS) entry which is preliminary data.</text>
</comment>
<name>A0AA36N8H8_9DINO</name>
<proteinExistence type="predicted"/>
<dbReference type="PANTHER" id="PTHR47942">
    <property type="entry name" value="TETRATRICOPEPTIDE REPEAT (TPR)-LIKE SUPERFAMILY PROTEIN-RELATED"/>
    <property type="match status" value="1"/>
</dbReference>
<sequence length="782" mass="86387">MICRGPCWRGGVGVLAALVVTFSQPLLVAADRLAAHYLLPYLSDSPPSSQVTVEFCNLFRIVEKPYYVIFASCWVCALMQQLIDTSRYYEERHEELSKTQKCYVGVQLFTLVLETFAILCKIDWLAGESLWHMYNLYVYVFVHSSVFVRSIMMSMIIWDWLLARLLGRPIFGADYDGQGWRDWHRAVLLVVIMQFGSSMFVMMVVTLTHAIPALIIYYPVFLLAAAFIIKFRSWLELLGLDPDGRAGRGLVMASNSFVAVVSIQTMIASIIRVYFGSAWKHGYLTPLFCWNGCLGACKGRWDLGLALLRAARRTAQRPDEFSYGSLAGRWSTTLAGLAEAKGVVRFKEAAERQFSMNIFRAQGRWREVLLAAWSCTLDGNLALSVCEKASRWEEGVGLLERMSGEQIRRDVISFNTVIAATHSADWLLSARSLERLQESELRPDAITCSTCISCAVKQQRWTRALHLATLGGRVPTPAAFAPWRWACRLLRGDANPAVAAGLAVAASRAQQWQQALRLAEVPREDEVLGNALVEAWAMGRLWQKLTTTYGFNNAISMSEWMSGLQLYASMPWRRVARDAVSHGAALAAAAAAGGRRWRGALRLWPRRAQSASVAMAAAKAAGRWEMAWLLHSGMASRGASPDWRTHTVAVEKTKWRHSVQILAVDSLTLAALLGAQEWHRGLQLLFLARPLRVALDEGCYNACSGLGWARALGLSDAMRLQSLEPSAVSLAASCPGAGSPDLLARLAAVASARLAASAGGRGKRRAPKPGGLQTWHADLELC</sequence>
<dbReference type="Gene3D" id="1.25.40.10">
    <property type="entry name" value="Tetratricopeptide repeat domain"/>
    <property type="match status" value="1"/>
</dbReference>
<dbReference type="EMBL" id="CAUJNA010003290">
    <property type="protein sequence ID" value="CAJ1398092.1"/>
    <property type="molecule type" value="Genomic_DNA"/>
</dbReference>
<feature type="transmembrane region" description="Helical" evidence="2">
    <location>
        <begin position="104"/>
        <end position="124"/>
    </location>
</feature>
<feature type="transmembrane region" description="Helical" evidence="2">
    <location>
        <begin position="210"/>
        <end position="229"/>
    </location>
</feature>
<evidence type="ECO:0000256" key="2">
    <source>
        <dbReference type="SAM" id="Phobius"/>
    </source>
</evidence>
<feature type="transmembrane region" description="Helical" evidence="2">
    <location>
        <begin position="136"/>
        <end position="162"/>
    </location>
</feature>
<feature type="transmembrane region" description="Helical" evidence="2">
    <location>
        <begin position="250"/>
        <end position="275"/>
    </location>
</feature>
<organism evidence="3 4">
    <name type="scientific">Effrenium voratum</name>
    <dbReference type="NCBI Taxonomy" id="2562239"/>
    <lineage>
        <taxon>Eukaryota</taxon>
        <taxon>Sar</taxon>
        <taxon>Alveolata</taxon>
        <taxon>Dinophyceae</taxon>
        <taxon>Suessiales</taxon>
        <taxon>Symbiodiniaceae</taxon>
        <taxon>Effrenium</taxon>
    </lineage>
</organism>
<feature type="transmembrane region" description="Helical" evidence="2">
    <location>
        <begin position="183"/>
        <end position="204"/>
    </location>
</feature>
<keyword evidence="2" id="KW-0472">Membrane</keyword>
<dbReference type="InterPro" id="IPR051222">
    <property type="entry name" value="PPR/CCM1_RNA-binding"/>
</dbReference>
<dbReference type="AlphaFoldDB" id="A0AA36N8H8"/>
<reference evidence="3" key="1">
    <citation type="submission" date="2023-08" db="EMBL/GenBank/DDBJ databases">
        <authorList>
            <person name="Chen Y."/>
            <person name="Shah S."/>
            <person name="Dougan E. K."/>
            <person name="Thang M."/>
            <person name="Chan C."/>
        </authorList>
    </citation>
    <scope>NUCLEOTIDE SEQUENCE</scope>
</reference>
<gene>
    <name evidence="3" type="ORF">EVOR1521_LOCUS21963</name>
</gene>
<accession>A0AA36N8H8</accession>
<dbReference type="InterPro" id="IPR011990">
    <property type="entry name" value="TPR-like_helical_dom_sf"/>
</dbReference>
<evidence type="ECO:0008006" key="5">
    <source>
        <dbReference type="Google" id="ProtNLM"/>
    </source>
</evidence>
<protein>
    <recommendedName>
        <fullName evidence="5">Pentatricopeptide repeat-containing protein</fullName>
    </recommendedName>
</protein>
<evidence type="ECO:0000313" key="4">
    <source>
        <dbReference type="Proteomes" id="UP001178507"/>
    </source>
</evidence>